<feature type="compositionally biased region" description="Low complexity" evidence="3">
    <location>
        <begin position="227"/>
        <end position="240"/>
    </location>
</feature>
<reference evidence="5" key="1">
    <citation type="journal article" date="2020" name="Stud. Mycol.">
        <title>101 Dothideomycetes genomes: a test case for predicting lifestyles and emergence of pathogens.</title>
        <authorList>
            <person name="Haridas S."/>
            <person name="Albert R."/>
            <person name="Binder M."/>
            <person name="Bloem J."/>
            <person name="Labutti K."/>
            <person name="Salamov A."/>
            <person name="Andreopoulos B."/>
            <person name="Baker S."/>
            <person name="Barry K."/>
            <person name="Bills G."/>
            <person name="Bluhm B."/>
            <person name="Cannon C."/>
            <person name="Castanera R."/>
            <person name="Culley D."/>
            <person name="Daum C."/>
            <person name="Ezra D."/>
            <person name="Gonzalez J."/>
            <person name="Henrissat B."/>
            <person name="Kuo A."/>
            <person name="Liang C."/>
            <person name="Lipzen A."/>
            <person name="Lutzoni F."/>
            <person name="Magnuson J."/>
            <person name="Mondo S."/>
            <person name="Nolan M."/>
            <person name="Ohm R."/>
            <person name="Pangilinan J."/>
            <person name="Park H.-J."/>
            <person name="Ramirez L."/>
            <person name="Alfaro M."/>
            <person name="Sun H."/>
            <person name="Tritt A."/>
            <person name="Yoshinaga Y."/>
            <person name="Zwiers L.-H."/>
            <person name="Turgeon B."/>
            <person name="Goodwin S."/>
            <person name="Spatafora J."/>
            <person name="Crous P."/>
            <person name="Grigoriev I."/>
        </authorList>
    </citation>
    <scope>NUCLEOTIDE SEQUENCE</scope>
    <source>
        <strain evidence="5">CBS 125425</strain>
    </source>
</reference>
<dbReference type="GO" id="GO:0008270">
    <property type="term" value="F:zinc ion binding"/>
    <property type="evidence" value="ECO:0007669"/>
    <property type="project" value="InterPro"/>
</dbReference>
<dbReference type="AlphaFoldDB" id="A0A9P4RCT9"/>
<dbReference type="EMBL" id="ML996097">
    <property type="protein sequence ID" value="KAF2741281.1"/>
    <property type="molecule type" value="Genomic_DNA"/>
</dbReference>
<keyword evidence="2" id="KW-0539">Nucleus</keyword>
<dbReference type="GO" id="GO:0005634">
    <property type="term" value="C:nucleus"/>
    <property type="evidence" value="ECO:0007669"/>
    <property type="project" value="UniProtKB-SubCell"/>
</dbReference>
<gene>
    <name evidence="5" type="ORF">EJ04DRAFT_1389</name>
</gene>
<evidence type="ECO:0000256" key="2">
    <source>
        <dbReference type="ARBA" id="ARBA00023242"/>
    </source>
</evidence>
<comment type="caution">
    <text evidence="5">The sequence shown here is derived from an EMBL/GenBank/DDBJ whole genome shotgun (WGS) entry which is preliminary data.</text>
</comment>
<organism evidence="5 6">
    <name type="scientific">Polyplosphaeria fusca</name>
    <dbReference type="NCBI Taxonomy" id="682080"/>
    <lineage>
        <taxon>Eukaryota</taxon>
        <taxon>Fungi</taxon>
        <taxon>Dikarya</taxon>
        <taxon>Ascomycota</taxon>
        <taxon>Pezizomycotina</taxon>
        <taxon>Dothideomycetes</taxon>
        <taxon>Pleosporomycetidae</taxon>
        <taxon>Pleosporales</taxon>
        <taxon>Tetraplosphaeriaceae</taxon>
        <taxon>Polyplosphaeria</taxon>
    </lineage>
</organism>
<feature type="region of interest" description="Disordered" evidence="3">
    <location>
        <begin position="196"/>
        <end position="242"/>
    </location>
</feature>
<dbReference type="OrthoDB" id="5418899at2759"/>
<dbReference type="PROSITE" id="PS00463">
    <property type="entry name" value="ZN2_CY6_FUNGAL_1"/>
    <property type="match status" value="1"/>
</dbReference>
<protein>
    <recommendedName>
        <fullName evidence="4">Zn(2)-C6 fungal-type domain-containing protein</fullName>
    </recommendedName>
</protein>
<comment type="subcellular location">
    <subcellularLocation>
        <location evidence="1">Nucleus</location>
    </subcellularLocation>
</comment>
<dbReference type="SUPFAM" id="SSF57701">
    <property type="entry name" value="Zn2/Cys6 DNA-binding domain"/>
    <property type="match status" value="1"/>
</dbReference>
<dbReference type="GO" id="GO:0000976">
    <property type="term" value="F:transcription cis-regulatory region binding"/>
    <property type="evidence" value="ECO:0007669"/>
    <property type="project" value="TreeGrafter"/>
</dbReference>
<evidence type="ECO:0000256" key="3">
    <source>
        <dbReference type="SAM" id="MobiDB-lite"/>
    </source>
</evidence>
<dbReference type="InterPro" id="IPR021858">
    <property type="entry name" value="Fun_TF"/>
</dbReference>
<dbReference type="CDD" id="cd00067">
    <property type="entry name" value="GAL4"/>
    <property type="match status" value="1"/>
</dbReference>
<dbReference type="Gene3D" id="4.10.240.10">
    <property type="entry name" value="Zn(2)-C6 fungal-type DNA-binding domain"/>
    <property type="match status" value="1"/>
</dbReference>
<dbReference type="Proteomes" id="UP000799444">
    <property type="component" value="Unassembled WGS sequence"/>
</dbReference>
<evidence type="ECO:0000313" key="6">
    <source>
        <dbReference type="Proteomes" id="UP000799444"/>
    </source>
</evidence>
<dbReference type="GO" id="GO:0045944">
    <property type="term" value="P:positive regulation of transcription by RNA polymerase II"/>
    <property type="evidence" value="ECO:0007669"/>
    <property type="project" value="TreeGrafter"/>
</dbReference>
<feature type="domain" description="Zn(2)-C6 fungal-type" evidence="4">
    <location>
        <begin position="6"/>
        <end position="35"/>
    </location>
</feature>
<feature type="compositionally biased region" description="Polar residues" evidence="3">
    <location>
        <begin position="120"/>
        <end position="141"/>
    </location>
</feature>
<sequence>MRSRTGCLTCRQRKLKCDEKKPTCGQCCKASRECVPSSGIVFRHQHNASMNGDDSSDENTLKGFYAYKNTFDDETVWLDIPKQVTFINTSNPYLDPLTPDYDTMSMTSMDSPVSFEPHHSITSWPSSGHIQTVTSTPSSTGPDMVPTSMPLNFFRSDSEPVYPQASMIQSPPTSSVGTPISPPVSLVNHHLNSVMHQSSMTPPPIDPRLGSPLPFDPHPDQIPRSVTASKPTPPSSSADPFPDRDHEVAFLLRWFSEGPGYWMDLFDLGAYFASYVPVKARDNALLRCAAVACSAKSLARVQGCKPVLGGSVTRQAHLEMFPDARSVDWYHKAAQYYDTAVSLLLQALKEDAIVTTDSESDYDTRVCVGGSSRKRRRTSSETRFKSSTDEILAASAILCVYEFLDASVPEWAKHLNGAKSLLIVAQERMMPLQMPTPGSTIQATDMGFISKARRAAFWNIARQDMLAAFINKTHTRLDTEDLSLWKEAGLLIDHNGFILPSNTTESGYPEGDEVMKEDLICNALVWLMAKLVNFMAAGDDLPVEFGALWGGVPQRNLLEYWHHLKHQFHTWYEGLPVTFQPSARVDPSMPGRLDRGGNENLFPEIWYSMPMCASTMQCYHMSQIQLLMNKPHESTQGRTTVHARLNSYQSVLAACQGHSREIVGISLGRPDASARVHSTQALFTAGQCLSDPRERQVVLDLLREIETDIGWATDYRVRQLIQEWHWEDEG</sequence>
<dbReference type="PANTHER" id="PTHR37534:SF9">
    <property type="entry name" value="ZN(II)2CYS6 TRANSCRIPTION FACTOR (EUROFUNG)"/>
    <property type="match status" value="1"/>
</dbReference>
<dbReference type="Pfam" id="PF00172">
    <property type="entry name" value="Zn_clus"/>
    <property type="match status" value="1"/>
</dbReference>
<evidence type="ECO:0000256" key="1">
    <source>
        <dbReference type="ARBA" id="ARBA00004123"/>
    </source>
</evidence>
<evidence type="ECO:0000313" key="5">
    <source>
        <dbReference type="EMBL" id="KAF2741281.1"/>
    </source>
</evidence>
<dbReference type="Pfam" id="PF11951">
    <property type="entry name" value="Fungal_trans_2"/>
    <property type="match status" value="1"/>
</dbReference>
<dbReference type="SMART" id="SM00066">
    <property type="entry name" value="GAL4"/>
    <property type="match status" value="1"/>
</dbReference>
<keyword evidence="6" id="KW-1185">Reference proteome</keyword>
<evidence type="ECO:0000259" key="4">
    <source>
        <dbReference type="PROSITE" id="PS50048"/>
    </source>
</evidence>
<dbReference type="PROSITE" id="PS50048">
    <property type="entry name" value="ZN2_CY6_FUNGAL_2"/>
    <property type="match status" value="1"/>
</dbReference>
<dbReference type="InterPro" id="IPR001138">
    <property type="entry name" value="Zn2Cys6_DnaBD"/>
</dbReference>
<dbReference type="GO" id="GO:0000981">
    <property type="term" value="F:DNA-binding transcription factor activity, RNA polymerase II-specific"/>
    <property type="evidence" value="ECO:0007669"/>
    <property type="project" value="InterPro"/>
</dbReference>
<feature type="region of interest" description="Disordered" evidence="3">
    <location>
        <begin position="112"/>
        <end position="144"/>
    </location>
</feature>
<accession>A0A9P4RCT9</accession>
<name>A0A9P4RCT9_9PLEO</name>
<dbReference type="PANTHER" id="PTHR37534">
    <property type="entry name" value="TRANSCRIPTIONAL ACTIVATOR PROTEIN UGA3"/>
    <property type="match status" value="1"/>
</dbReference>
<dbReference type="InterPro" id="IPR036864">
    <property type="entry name" value="Zn2-C6_fun-type_DNA-bd_sf"/>
</dbReference>
<proteinExistence type="predicted"/>